<name>A0ABU7DY59_9TELE</name>
<organism evidence="2 3">
    <name type="scientific">Characodon lateralis</name>
    <dbReference type="NCBI Taxonomy" id="208331"/>
    <lineage>
        <taxon>Eukaryota</taxon>
        <taxon>Metazoa</taxon>
        <taxon>Chordata</taxon>
        <taxon>Craniata</taxon>
        <taxon>Vertebrata</taxon>
        <taxon>Euteleostomi</taxon>
        <taxon>Actinopterygii</taxon>
        <taxon>Neopterygii</taxon>
        <taxon>Teleostei</taxon>
        <taxon>Neoteleostei</taxon>
        <taxon>Acanthomorphata</taxon>
        <taxon>Ovalentaria</taxon>
        <taxon>Atherinomorphae</taxon>
        <taxon>Cyprinodontiformes</taxon>
        <taxon>Goodeidae</taxon>
        <taxon>Characodon</taxon>
    </lineage>
</organism>
<evidence type="ECO:0000313" key="2">
    <source>
        <dbReference type="EMBL" id="MED6278865.1"/>
    </source>
</evidence>
<accession>A0ABU7DY59</accession>
<protein>
    <submittedName>
        <fullName evidence="2">Uncharacterized protein</fullName>
    </submittedName>
</protein>
<feature type="non-terminal residue" evidence="2">
    <location>
        <position position="1"/>
    </location>
</feature>
<keyword evidence="3" id="KW-1185">Reference proteome</keyword>
<gene>
    <name evidence="2" type="ORF">CHARACLAT_028423</name>
</gene>
<sequence length="102" mass="11098">ITDKTASLEPNVILCEVGAGPKSQTGIREPPGELNGLIIKETAKLHENSGEQDTEHEAVNRAQAGEQKKPAKNNKNQLMYRERVKRKAGQAGKGNPVEVRNS</sequence>
<dbReference type="Proteomes" id="UP001352852">
    <property type="component" value="Unassembled WGS sequence"/>
</dbReference>
<proteinExistence type="predicted"/>
<dbReference type="EMBL" id="JAHUTJ010036573">
    <property type="protein sequence ID" value="MED6278865.1"/>
    <property type="molecule type" value="Genomic_DNA"/>
</dbReference>
<feature type="region of interest" description="Disordered" evidence="1">
    <location>
        <begin position="44"/>
        <end position="102"/>
    </location>
</feature>
<evidence type="ECO:0000313" key="3">
    <source>
        <dbReference type="Proteomes" id="UP001352852"/>
    </source>
</evidence>
<evidence type="ECO:0000256" key="1">
    <source>
        <dbReference type="SAM" id="MobiDB-lite"/>
    </source>
</evidence>
<comment type="caution">
    <text evidence="2">The sequence shown here is derived from an EMBL/GenBank/DDBJ whole genome shotgun (WGS) entry which is preliminary data.</text>
</comment>
<feature type="compositionally biased region" description="Basic and acidic residues" evidence="1">
    <location>
        <begin position="44"/>
        <end position="59"/>
    </location>
</feature>
<reference evidence="2 3" key="1">
    <citation type="submission" date="2021-06" db="EMBL/GenBank/DDBJ databases">
        <authorList>
            <person name="Palmer J.M."/>
        </authorList>
    </citation>
    <scope>NUCLEOTIDE SEQUENCE [LARGE SCALE GENOMIC DNA]</scope>
    <source>
        <strain evidence="2 3">CL_MEX2019</strain>
        <tissue evidence="2">Muscle</tissue>
    </source>
</reference>